<feature type="region of interest" description="Disordered" evidence="1">
    <location>
        <begin position="116"/>
        <end position="136"/>
    </location>
</feature>
<comment type="caution">
    <text evidence="2">The sequence shown here is derived from an EMBL/GenBank/DDBJ whole genome shotgun (WGS) entry which is preliminary data.</text>
</comment>
<proteinExistence type="predicted"/>
<dbReference type="Proteomes" id="UP001500013">
    <property type="component" value="Unassembled WGS sequence"/>
</dbReference>
<protein>
    <submittedName>
        <fullName evidence="2">Uncharacterized protein</fullName>
    </submittedName>
</protein>
<feature type="compositionally biased region" description="Basic and acidic residues" evidence="1">
    <location>
        <begin position="116"/>
        <end position="127"/>
    </location>
</feature>
<evidence type="ECO:0000313" key="2">
    <source>
        <dbReference type="EMBL" id="GAA1987642.1"/>
    </source>
</evidence>
<accession>A0ABN2SJ54</accession>
<feature type="region of interest" description="Disordered" evidence="1">
    <location>
        <begin position="1"/>
        <end position="55"/>
    </location>
</feature>
<evidence type="ECO:0000313" key="3">
    <source>
        <dbReference type="Proteomes" id="UP001500013"/>
    </source>
</evidence>
<dbReference type="EMBL" id="BAAAPU010000009">
    <property type="protein sequence ID" value="GAA1987642.1"/>
    <property type="molecule type" value="Genomic_DNA"/>
</dbReference>
<organism evidence="2 3">
    <name type="scientific">Terrabacter lapilli</name>
    <dbReference type="NCBI Taxonomy" id="436231"/>
    <lineage>
        <taxon>Bacteria</taxon>
        <taxon>Bacillati</taxon>
        <taxon>Actinomycetota</taxon>
        <taxon>Actinomycetes</taxon>
        <taxon>Micrococcales</taxon>
        <taxon>Intrasporangiaceae</taxon>
        <taxon>Terrabacter</taxon>
    </lineage>
</organism>
<keyword evidence="3" id="KW-1185">Reference proteome</keyword>
<evidence type="ECO:0000256" key="1">
    <source>
        <dbReference type="SAM" id="MobiDB-lite"/>
    </source>
</evidence>
<name>A0ABN2SJ54_9MICO</name>
<reference evidence="2 3" key="1">
    <citation type="journal article" date="2019" name="Int. J. Syst. Evol. Microbiol.">
        <title>The Global Catalogue of Microorganisms (GCM) 10K type strain sequencing project: providing services to taxonomists for standard genome sequencing and annotation.</title>
        <authorList>
            <consortium name="The Broad Institute Genomics Platform"/>
            <consortium name="The Broad Institute Genome Sequencing Center for Infectious Disease"/>
            <person name="Wu L."/>
            <person name="Ma J."/>
        </authorList>
    </citation>
    <scope>NUCLEOTIDE SEQUENCE [LARGE SCALE GENOMIC DNA]</scope>
    <source>
        <strain evidence="2 3">JCM 15628</strain>
    </source>
</reference>
<feature type="compositionally biased region" description="Low complexity" evidence="1">
    <location>
        <begin position="38"/>
        <end position="51"/>
    </location>
</feature>
<sequence length="136" mass="14148">MRPAGPGLTEGLSAPARAGERATTGKTLAAPNGKQGMTTRQPRTTTSRPAPCRSAGPPLDVVEWRLCRLREAGFPSALAASLARMRVDLHALLELVDAGCPPELAARILSPLDDRAPVEHPAPRDGIDWATGAGAA</sequence>
<gene>
    <name evidence="2" type="ORF">GCM10009817_31510</name>
</gene>